<dbReference type="Proteomes" id="UP000218209">
    <property type="component" value="Unassembled WGS sequence"/>
</dbReference>
<organism evidence="2 3">
    <name type="scientific">Porphyra umbilicalis</name>
    <name type="common">Purple laver</name>
    <name type="synonym">Red alga</name>
    <dbReference type="NCBI Taxonomy" id="2786"/>
    <lineage>
        <taxon>Eukaryota</taxon>
        <taxon>Rhodophyta</taxon>
        <taxon>Bangiophyceae</taxon>
        <taxon>Bangiales</taxon>
        <taxon>Bangiaceae</taxon>
        <taxon>Porphyra</taxon>
    </lineage>
</organism>
<reference evidence="2 3" key="1">
    <citation type="submission" date="2017-03" db="EMBL/GenBank/DDBJ databases">
        <title>WGS assembly of Porphyra umbilicalis.</title>
        <authorList>
            <person name="Brawley S.H."/>
            <person name="Blouin N.A."/>
            <person name="Ficko-Blean E."/>
            <person name="Wheeler G.L."/>
            <person name="Lohr M."/>
            <person name="Goodson H.V."/>
            <person name="Jenkins J.W."/>
            <person name="Blaby-Haas C.E."/>
            <person name="Helliwell K.E."/>
            <person name="Chan C."/>
            <person name="Marriage T."/>
            <person name="Bhattacharya D."/>
            <person name="Klein A.S."/>
            <person name="Badis Y."/>
            <person name="Brodie J."/>
            <person name="Cao Y."/>
            <person name="Collen J."/>
            <person name="Dittami S.M."/>
            <person name="Gachon C.M."/>
            <person name="Green B.R."/>
            <person name="Karpowicz S."/>
            <person name="Kim J.W."/>
            <person name="Kudahl U."/>
            <person name="Lin S."/>
            <person name="Michel G."/>
            <person name="Mittag M."/>
            <person name="Olson B.J."/>
            <person name="Pangilinan J."/>
            <person name="Peng Y."/>
            <person name="Qiu H."/>
            <person name="Shu S."/>
            <person name="Singer J.T."/>
            <person name="Smith A.G."/>
            <person name="Sprecher B.N."/>
            <person name="Wagner V."/>
            <person name="Wang W."/>
            <person name="Wang Z.-Y."/>
            <person name="Yan J."/>
            <person name="Yarish C."/>
            <person name="Zoeuner-Riek S."/>
            <person name="Zhuang Y."/>
            <person name="Zou Y."/>
            <person name="Lindquist E.A."/>
            <person name="Grimwood J."/>
            <person name="Barry K."/>
            <person name="Rokhsar D.S."/>
            <person name="Schmutz J."/>
            <person name="Stiller J.W."/>
            <person name="Grossman A.R."/>
            <person name="Prochnik S.E."/>
        </authorList>
    </citation>
    <scope>NUCLEOTIDE SEQUENCE [LARGE SCALE GENOMIC DNA]</scope>
    <source>
        <strain evidence="2">4086291</strain>
    </source>
</reference>
<name>A0A1X6NT52_PORUM</name>
<evidence type="ECO:0000313" key="3">
    <source>
        <dbReference type="Proteomes" id="UP000218209"/>
    </source>
</evidence>
<feature type="compositionally biased region" description="Low complexity" evidence="1">
    <location>
        <begin position="199"/>
        <end position="222"/>
    </location>
</feature>
<dbReference type="AlphaFoldDB" id="A0A1X6NT52"/>
<feature type="compositionally biased region" description="Basic residues" evidence="1">
    <location>
        <begin position="95"/>
        <end position="114"/>
    </location>
</feature>
<keyword evidence="3" id="KW-1185">Reference proteome</keyword>
<protein>
    <submittedName>
        <fullName evidence="2">Uncharacterized protein</fullName>
    </submittedName>
</protein>
<feature type="region of interest" description="Disordered" evidence="1">
    <location>
        <begin position="1"/>
        <end position="23"/>
    </location>
</feature>
<gene>
    <name evidence="2" type="ORF">BU14_0501s0003</name>
</gene>
<evidence type="ECO:0000256" key="1">
    <source>
        <dbReference type="SAM" id="MobiDB-lite"/>
    </source>
</evidence>
<accession>A0A1X6NT52</accession>
<feature type="region of interest" description="Disordered" evidence="1">
    <location>
        <begin position="35"/>
        <end position="222"/>
    </location>
</feature>
<evidence type="ECO:0000313" key="2">
    <source>
        <dbReference type="EMBL" id="OSX71784.1"/>
    </source>
</evidence>
<feature type="compositionally biased region" description="Pro residues" evidence="1">
    <location>
        <begin position="171"/>
        <end position="180"/>
    </location>
</feature>
<feature type="compositionally biased region" description="Low complexity" evidence="1">
    <location>
        <begin position="39"/>
        <end position="58"/>
    </location>
</feature>
<sequence>MAQTRRWGGEGRGGGGHRACGRAVRVPAVETLATTKVVDGGAHAADAAATASPARRASGGAGGSHPQRRGKAGRGGGRREAGAPSGSPPATRRAGGIKHHTGCRAAWRRPRRQPRPTGRGRGDALDDAGCVRSLGRPTCRCRLQTLRRGPAWQRGGGRGRRHRGAASAPAAPSPPTPPRAPNAQPHSPAIPPKSGGRAGATDRGARGRQQGGSSTQRKTQDK</sequence>
<proteinExistence type="predicted"/>
<dbReference type="EMBL" id="KV919108">
    <property type="protein sequence ID" value="OSX71784.1"/>
    <property type="molecule type" value="Genomic_DNA"/>
</dbReference>